<dbReference type="EMBL" id="CAAALY010014649">
    <property type="protein sequence ID" value="VEL12394.1"/>
    <property type="molecule type" value="Genomic_DNA"/>
</dbReference>
<evidence type="ECO:0000256" key="6">
    <source>
        <dbReference type="ARBA" id="ARBA00023146"/>
    </source>
</evidence>
<proteinExistence type="inferred from homology"/>
<evidence type="ECO:0000313" key="8">
    <source>
        <dbReference type="EMBL" id="VEL12394.1"/>
    </source>
</evidence>
<accession>A0A3S5CJ43</accession>
<dbReference type="GO" id="GO:0004823">
    <property type="term" value="F:leucine-tRNA ligase activity"/>
    <property type="evidence" value="ECO:0007669"/>
    <property type="project" value="InterPro"/>
</dbReference>
<evidence type="ECO:0000256" key="5">
    <source>
        <dbReference type="ARBA" id="ARBA00022917"/>
    </source>
</evidence>
<evidence type="ECO:0000256" key="1">
    <source>
        <dbReference type="ARBA" id="ARBA00005594"/>
    </source>
</evidence>
<comment type="similarity">
    <text evidence="1">Belongs to the class-I aminoacyl-tRNA synthetase family.</text>
</comment>
<dbReference type="GO" id="GO:0006429">
    <property type="term" value="P:leucyl-tRNA aminoacylation"/>
    <property type="evidence" value="ECO:0007669"/>
    <property type="project" value="InterPro"/>
</dbReference>
<dbReference type="SUPFAM" id="SSF47323">
    <property type="entry name" value="Anticodon-binding domain of a subclass of class I aminoacyl-tRNA synthetases"/>
    <property type="match status" value="1"/>
</dbReference>
<keyword evidence="5" id="KW-0648">Protein biosynthesis</keyword>
<protein>
    <recommendedName>
        <fullName evidence="7">Methionyl/Valyl/Leucyl/Isoleucyl-tRNA synthetase anticodon-binding domain-containing protein</fullName>
    </recommendedName>
</protein>
<dbReference type="GO" id="GO:0005524">
    <property type="term" value="F:ATP binding"/>
    <property type="evidence" value="ECO:0007669"/>
    <property type="project" value="UniProtKB-KW"/>
</dbReference>
<dbReference type="PANTHER" id="PTHR45794:SF1">
    <property type="entry name" value="LEUCINE--TRNA LIGASE, CYTOPLASMIC"/>
    <property type="match status" value="1"/>
</dbReference>
<dbReference type="PANTHER" id="PTHR45794">
    <property type="entry name" value="LEUCYL-TRNA SYNTHETASE"/>
    <property type="match status" value="1"/>
</dbReference>
<gene>
    <name evidence="8" type="ORF">PXEA_LOCUS5834</name>
</gene>
<name>A0A3S5CJ43_9PLAT</name>
<dbReference type="Pfam" id="PF08264">
    <property type="entry name" value="Anticodon_1"/>
    <property type="match status" value="1"/>
</dbReference>
<reference evidence="8" key="1">
    <citation type="submission" date="2018-11" db="EMBL/GenBank/DDBJ databases">
        <authorList>
            <consortium name="Pathogen Informatics"/>
        </authorList>
    </citation>
    <scope>NUCLEOTIDE SEQUENCE</scope>
</reference>
<dbReference type="AlphaFoldDB" id="A0A3S5CJ43"/>
<keyword evidence="3" id="KW-0547">Nucleotide-binding</keyword>
<feature type="domain" description="Methionyl/Valyl/Leucyl/Isoleucyl-tRNA synthetase anticodon-binding" evidence="7">
    <location>
        <begin position="6"/>
        <end position="66"/>
    </location>
</feature>
<dbReference type="OrthoDB" id="10249672at2759"/>
<evidence type="ECO:0000256" key="3">
    <source>
        <dbReference type="ARBA" id="ARBA00022741"/>
    </source>
</evidence>
<dbReference type="InterPro" id="IPR013155">
    <property type="entry name" value="M/V/L/I-tRNA-synth_anticd-bd"/>
</dbReference>
<keyword evidence="9" id="KW-1185">Reference proteome</keyword>
<organism evidence="8 9">
    <name type="scientific">Protopolystoma xenopodis</name>
    <dbReference type="NCBI Taxonomy" id="117903"/>
    <lineage>
        <taxon>Eukaryota</taxon>
        <taxon>Metazoa</taxon>
        <taxon>Spiralia</taxon>
        <taxon>Lophotrochozoa</taxon>
        <taxon>Platyhelminthes</taxon>
        <taxon>Monogenea</taxon>
        <taxon>Polyopisthocotylea</taxon>
        <taxon>Polystomatidea</taxon>
        <taxon>Polystomatidae</taxon>
        <taxon>Protopolystoma</taxon>
    </lineage>
</organism>
<dbReference type="Gene3D" id="1.10.730.10">
    <property type="entry name" value="Isoleucyl-tRNA Synthetase, Domain 1"/>
    <property type="match status" value="1"/>
</dbReference>
<evidence type="ECO:0000313" key="9">
    <source>
        <dbReference type="Proteomes" id="UP000784294"/>
    </source>
</evidence>
<dbReference type="InterPro" id="IPR009080">
    <property type="entry name" value="tRNAsynth_Ia_anticodon-bd"/>
</dbReference>
<evidence type="ECO:0000256" key="2">
    <source>
        <dbReference type="ARBA" id="ARBA00022598"/>
    </source>
</evidence>
<sequence>MGSCRDRYREVSQANMHADLLKFYIETQIILFSPICSHLCEHLWRVVLNRKGSVFDASWPQPTNDVSTRLSLEVLST</sequence>
<keyword evidence="4" id="KW-0067">ATP-binding</keyword>
<comment type="caution">
    <text evidence="8">The sequence shown here is derived from an EMBL/GenBank/DDBJ whole genome shotgun (WGS) entry which is preliminary data.</text>
</comment>
<evidence type="ECO:0000259" key="7">
    <source>
        <dbReference type="Pfam" id="PF08264"/>
    </source>
</evidence>
<evidence type="ECO:0000256" key="4">
    <source>
        <dbReference type="ARBA" id="ARBA00022840"/>
    </source>
</evidence>
<keyword evidence="6" id="KW-0030">Aminoacyl-tRNA synthetase</keyword>
<keyword evidence="2" id="KW-0436">Ligase</keyword>
<dbReference type="InterPro" id="IPR004493">
    <property type="entry name" value="Leu-tRNA-synth_Ia_arc/euk"/>
</dbReference>
<dbReference type="Proteomes" id="UP000784294">
    <property type="component" value="Unassembled WGS sequence"/>
</dbReference>